<feature type="binding site" evidence="10">
    <location>
        <begin position="108"/>
        <end position="114"/>
    </location>
    <ligand>
        <name>ATP</name>
        <dbReference type="ChEBI" id="CHEBI:30616"/>
    </ligand>
</feature>
<evidence type="ECO:0000256" key="8">
    <source>
        <dbReference type="ARBA" id="ARBA00023306"/>
    </source>
</evidence>
<keyword evidence="1 10" id="KW-0963">Cytoplasm</keyword>
<evidence type="ECO:0000256" key="10">
    <source>
        <dbReference type="HAMAP-Rule" id="MF_02019"/>
    </source>
</evidence>
<keyword evidence="9 10" id="KW-0961">Cell wall biogenesis/degradation</keyword>
<accession>A0A5M6ZNZ7</accession>
<dbReference type="HAMAP" id="MF_02019">
    <property type="entry name" value="MurF"/>
    <property type="match status" value="1"/>
</dbReference>
<dbReference type="AlphaFoldDB" id="A0A5M6ZNZ7"/>
<dbReference type="Gene3D" id="3.40.1190.10">
    <property type="entry name" value="Mur-like, catalytic domain"/>
    <property type="match status" value="1"/>
</dbReference>
<dbReference type="GO" id="GO:0047480">
    <property type="term" value="F:UDP-N-acetylmuramoyl-tripeptide-D-alanyl-D-alanine ligase activity"/>
    <property type="evidence" value="ECO:0007669"/>
    <property type="project" value="UniProtKB-UniRule"/>
</dbReference>
<dbReference type="Gene3D" id="3.90.190.20">
    <property type="entry name" value="Mur ligase, C-terminal domain"/>
    <property type="match status" value="1"/>
</dbReference>
<dbReference type="InterPro" id="IPR000713">
    <property type="entry name" value="Mur_ligase_N"/>
</dbReference>
<dbReference type="RefSeq" id="WP_150022326.1">
    <property type="nucleotide sequence ID" value="NZ_VWOJ01000001.1"/>
</dbReference>
<keyword evidence="7 10" id="KW-0573">Peptidoglycan synthesis</keyword>
<dbReference type="PANTHER" id="PTHR43024">
    <property type="entry name" value="UDP-N-ACETYLMURAMOYL-TRIPEPTIDE--D-ALANYL-D-ALANINE LIGASE"/>
    <property type="match status" value="1"/>
</dbReference>
<dbReference type="EC" id="6.3.2.10" evidence="10 11"/>
<dbReference type="GO" id="GO:0051301">
    <property type="term" value="P:cell division"/>
    <property type="evidence" value="ECO:0007669"/>
    <property type="project" value="UniProtKB-KW"/>
</dbReference>
<dbReference type="InterPro" id="IPR004101">
    <property type="entry name" value="Mur_ligase_C"/>
</dbReference>
<evidence type="ECO:0000256" key="5">
    <source>
        <dbReference type="ARBA" id="ARBA00022840"/>
    </source>
</evidence>
<evidence type="ECO:0000256" key="9">
    <source>
        <dbReference type="ARBA" id="ARBA00023316"/>
    </source>
</evidence>
<feature type="domain" description="Mur ligase C-terminal" evidence="13">
    <location>
        <begin position="322"/>
        <end position="446"/>
    </location>
</feature>
<dbReference type="GO" id="GO:0005524">
    <property type="term" value="F:ATP binding"/>
    <property type="evidence" value="ECO:0007669"/>
    <property type="project" value="UniProtKB-UniRule"/>
</dbReference>
<dbReference type="UniPathway" id="UPA00219"/>
<dbReference type="EMBL" id="VWOJ01000001">
    <property type="protein sequence ID" value="KAA5805294.1"/>
    <property type="molecule type" value="Genomic_DNA"/>
</dbReference>
<dbReference type="Proteomes" id="UP000325122">
    <property type="component" value="Unassembled WGS sequence"/>
</dbReference>
<keyword evidence="4 10" id="KW-0547">Nucleotide-binding</keyword>
<evidence type="ECO:0000256" key="7">
    <source>
        <dbReference type="ARBA" id="ARBA00022984"/>
    </source>
</evidence>
<feature type="domain" description="Mur ligase central" evidence="14">
    <location>
        <begin position="106"/>
        <end position="295"/>
    </location>
</feature>
<feature type="domain" description="Mur ligase N-terminal catalytic" evidence="12">
    <location>
        <begin position="27"/>
        <end position="73"/>
    </location>
</feature>
<organism evidence="15 16">
    <name type="scientific">Alkalicaulis satelles</name>
    <dbReference type="NCBI Taxonomy" id="2609175"/>
    <lineage>
        <taxon>Bacteria</taxon>
        <taxon>Pseudomonadati</taxon>
        <taxon>Pseudomonadota</taxon>
        <taxon>Alphaproteobacteria</taxon>
        <taxon>Maricaulales</taxon>
        <taxon>Maricaulaceae</taxon>
        <taxon>Alkalicaulis</taxon>
    </lineage>
</organism>
<dbReference type="InterPro" id="IPR036565">
    <property type="entry name" value="Mur-like_cat_sf"/>
</dbReference>
<comment type="catalytic activity">
    <reaction evidence="10 11">
        <text>D-alanyl-D-alanine + UDP-N-acetyl-alpha-D-muramoyl-L-alanyl-gamma-D-glutamyl-meso-2,6-diaminopimelate + ATP = UDP-N-acetyl-alpha-D-muramoyl-L-alanyl-gamma-D-glutamyl-meso-2,6-diaminopimeloyl-D-alanyl-D-alanine + ADP + phosphate + H(+)</text>
        <dbReference type="Rhea" id="RHEA:28374"/>
        <dbReference type="ChEBI" id="CHEBI:15378"/>
        <dbReference type="ChEBI" id="CHEBI:30616"/>
        <dbReference type="ChEBI" id="CHEBI:43474"/>
        <dbReference type="ChEBI" id="CHEBI:57822"/>
        <dbReference type="ChEBI" id="CHEBI:61386"/>
        <dbReference type="ChEBI" id="CHEBI:83905"/>
        <dbReference type="ChEBI" id="CHEBI:456216"/>
        <dbReference type="EC" id="6.3.2.10"/>
    </reaction>
</comment>
<dbReference type="GO" id="GO:0071555">
    <property type="term" value="P:cell wall organization"/>
    <property type="evidence" value="ECO:0007669"/>
    <property type="project" value="UniProtKB-KW"/>
</dbReference>
<comment type="subcellular location">
    <subcellularLocation>
        <location evidence="10 11">Cytoplasm</location>
    </subcellularLocation>
</comment>
<dbReference type="SUPFAM" id="SSF53623">
    <property type="entry name" value="MurD-like peptide ligases, catalytic domain"/>
    <property type="match status" value="1"/>
</dbReference>
<evidence type="ECO:0000256" key="2">
    <source>
        <dbReference type="ARBA" id="ARBA00022598"/>
    </source>
</evidence>
<evidence type="ECO:0000259" key="12">
    <source>
        <dbReference type="Pfam" id="PF01225"/>
    </source>
</evidence>
<dbReference type="InterPro" id="IPR051046">
    <property type="entry name" value="MurCDEF_CellWall_CoF430Synth"/>
</dbReference>
<dbReference type="GO" id="GO:0008360">
    <property type="term" value="P:regulation of cell shape"/>
    <property type="evidence" value="ECO:0007669"/>
    <property type="project" value="UniProtKB-KW"/>
</dbReference>
<dbReference type="PANTHER" id="PTHR43024:SF1">
    <property type="entry name" value="UDP-N-ACETYLMURAMOYL-TRIPEPTIDE--D-ALANYL-D-ALANINE LIGASE"/>
    <property type="match status" value="1"/>
</dbReference>
<evidence type="ECO:0000256" key="4">
    <source>
        <dbReference type="ARBA" id="ARBA00022741"/>
    </source>
</evidence>
<evidence type="ECO:0000256" key="11">
    <source>
        <dbReference type="RuleBase" id="RU004136"/>
    </source>
</evidence>
<dbReference type="Pfam" id="PF08245">
    <property type="entry name" value="Mur_ligase_M"/>
    <property type="match status" value="1"/>
</dbReference>
<comment type="function">
    <text evidence="10 11">Involved in cell wall formation. Catalyzes the final step in the synthesis of UDP-N-acetylmuramoyl-pentapeptide, the precursor of murein.</text>
</comment>
<dbReference type="InterPro" id="IPR036615">
    <property type="entry name" value="Mur_ligase_C_dom_sf"/>
</dbReference>
<evidence type="ECO:0000256" key="1">
    <source>
        <dbReference type="ARBA" id="ARBA00022490"/>
    </source>
</evidence>
<dbReference type="InterPro" id="IPR005863">
    <property type="entry name" value="UDP-N-AcMur_synth"/>
</dbReference>
<dbReference type="InterPro" id="IPR035911">
    <property type="entry name" value="MurE/MurF_N"/>
</dbReference>
<dbReference type="SUPFAM" id="SSF53244">
    <property type="entry name" value="MurD-like peptide ligases, peptide-binding domain"/>
    <property type="match status" value="1"/>
</dbReference>
<evidence type="ECO:0000313" key="16">
    <source>
        <dbReference type="Proteomes" id="UP000325122"/>
    </source>
</evidence>
<comment type="similarity">
    <text evidence="10">Belongs to the MurCDEF family. MurF subfamily.</text>
</comment>
<keyword evidence="5 10" id="KW-0067">ATP-binding</keyword>
<dbReference type="GO" id="GO:0008766">
    <property type="term" value="F:UDP-N-acetylmuramoylalanyl-D-glutamyl-2,6-diaminopimelate-D-alanyl-D-alanine ligase activity"/>
    <property type="evidence" value="ECO:0007669"/>
    <property type="project" value="RHEA"/>
</dbReference>
<dbReference type="Pfam" id="PF02875">
    <property type="entry name" value="Mur_ligase_C"/>
    <property type="match status" value="1"/>
</dbReference>
<comment type="caution">
    <text evidence="15">The sequence shown here is derived from an EMBL/GenBank/DDBJ whole genome shotgun (WGS) entry which is preliminary data.</text>
</comment>
<keyword evidence="6 10" id="KW-0133">Cell shape</keyword>
<dbReference type="NCBIfam" id="TIGR01143">
    <property type="entry name" value="murF"/>
    <property type="match status" value="1"/>
</dbReference>
<evidence type="ECO:0000256" key="3">
    <source>
        <dbReference type="ARBA" id="ARBA00022618"/>
    </source>
</evidence>
<name>A0A5M6ZNZ7_9PROT</name>
<dbReference type="GO" id="GO:0009252">
    <property type="term" value="P:peptidoglycan biosynthetic process"/>
    <property type="evidence" value="ECO:0007669"/>
    <property type="project" value="UniProtKB-UniRule"/>
</dbReference>
<evidence type="ECO:0000256" key="6">
    <source>
        <dbReference type="ARBA" id="ARBA00022960"/>
    </source>
</evidence>
<dbReference type="SUPFAM" id="SSF63418">
    <property type="entry name" value="MurE/MurF N-terminal domain"/>
    <property type="match status" value="1"/>
</dbReference>
<keyword evidence="2 10" id="KW-0436">Ligase</keyword>
<dbReference type="Gene3D" id="3.40.1390.10">
    <property type="entry name" value="MurE/MurF, N-terminal domain"/>
    <property type="match status" value="1"/>
</dbReference>
<proteinExistence type="inferred from homology"/>
<protein>
    <recommendedName>
        <fullName evidence="10 11">UDP-N-acetylmuramoyl-tripeptide--D-alanyl-D-alanine ligase</fullName>
        <ecNumber evidence="10 11">6.3.2.10</ecNumber>
    </recommendedName>
    <alternativeName>
        <fullName evidence="10">D-alanyl-D-alanine-adding enzyme</fullName>
    </alternativeName>
</protein>
<reference evidence="15 16" key="1">
    <citation type="submission" date="2019-09" db="EMBL/GenBank/DDBJ databases">
        <authorList>
            <person name="Kevbrin V."/>
            <person name="Grouzdev D.S."/>
        </authorList>
    </citation>
    <scope>NUCLEOTIDE SEQUENCE [LARGE SCALE GENOMIC DNA]</scope>
    <source>
        <strain evidence="15 16">G-192</strain>
    </source>
</reference>
<sequence>MTAPLWTAADAALAAGGRLTDGGWSATGVSIDTRTLQPGDLFVALKDARDGHDFARAALDKGAAAVLVSDPACCEGPRLVVDDTLDALRALGQGARLRSPAIRIGVTGSVGKTSVKEALAAILRANGPAHWSVASYNNHWGVPLTLARMPADTRGAVFEMGMNHAGEIAALTAQVRPHVALITRIAPAHLENLGSMEAIAEAKAEIFTGLEVDGVAVIPADDDYAPRLRDAAMRSRAGFLFDFGFARAAAVRVLRYAPDGEGGAGEMDVMGRLRHFRLALPGAHQAVNAAGAVAASLAAGVDPELALETLAGLTPGAGRGARFDVTLSSGRAVTLIDDSYNANPASMRAALSALAQRTPDAGARRVAVLGEMLELGPDAPALHAALAAPLAEAGVELVIGVGAGMSALIKALPAGMEGVSAKDWNSGLEQFQALARQGDIVLIKGSNASGVHKIAAAVKSVRAAAPNEA</sequence>
<keyword evidence="8 10" id="KW-0131">Cell cycle</keyword>
<evidence type="ECO:0000259" key="14">
    <source>
        <dbReference type="Pfam" id="PF08245"/>
    </source>
</evidence>
<keyword evidence="16" id="KW-1185">Reference proteome</keyword>
<dbReference type="Pfam" id="PF01225">
    <property type="entry name" value="Mur_ligase"/>
    <property type="match status" value="1"/>
</dbReference>
<evidence type="ECO:0000313" key="15">
    <source>
        <dbReference type="EMBL" id="KAA5805294.1"/>
    </source>
</evidence>
<evidence type="ECO:0000259" key="13">
    <source>
        <dbReference type="Pfam" id="PF02875"/>
    </source>
</evidence>
<comment type="pathway">
    <text evidence="10 11">Cell wall biogenesis; peptidoglycan biosynthesis.</text>
</comment>
<gene>
    <name evidence="10" type="primary">murF</name>
    <name evidence="15" type="ORF">F1654_04760</name>
</gene>
<dbReference type="GO" id="GO:0005737">
    <property type="term" value="C:cytoplasm"/>
    <property type="evidence" value="ECO:0007669"/>
    <property type="project" value="UniProtKB-SubCell"/>
</dbReference>
<keyword evidence="3 10" id="KW-0132">Cell division</keyword>
<dbReference type="InterPro" id="IPR013221">
    <property type="entry name" value="Mur_ligase_cen"/>
</dbReference>